<sequence length="57" mass="6624">MILNACVKNHKMVDENICKNCKDENCRHAGEPTTKERLDIYTYGTAEYWNGEKDESN</sequence>
<reference evidence="1" key="1">
    <citation type="submission" date="2024-05" db="EMBL/GenBank/DDBJ databases">
        <title>Isolation and characterization of Sporomusa carbonis sp. nov., a carboxydotrophic hydrogenogen in the genus of Sporomusa isolated from a charcoal burning pile.</title>
        <authorList>
            <person name="Boeer T."/>
            <person name="Rosenbaum F."/>
            <person name="Eysell L."/>
            <person name="Mueller V."/>
            <person name="Daniel R."/>
            <person name="Poehlein A."/>
        </authorList>
    </citation>
    <scope>NUCLEOTIDE SEQUENCE [LARGE SCALE GENOMIC DNA]</scope>
    <source>
        <strain evidence="1">DSM 3132</strain>
    </source>
</reference>
<dbReference type="Proteomes" id="UP000216052">
    <property type="component" value="Chromosome"/>
</dbReference>
<evidence type="ECO:0000313" key="1">
    <source>
        <dbReference type="EMBL" id="XFO73923.1"/>
    </source>
</evidence>
<keyword evidence="2" id="KW-1185">Reference proteome</keyword>
<dbReference type="EMBL" id="CP155571">
    <property type="protein sequence ID" value="XFO73923.1"/>
    <property type="molecule type" value="Genomic_DNA"/>
</dbReference>
<protein>
    <submittedName>
        <fullName evidence="1">Uncharacterized protein</fullName>
    </submittedName>
</protein>
<evidence type="ECO:0000313" key="2">
    <source>
        <dbReference type="Proteomes" id="UP000216052"/>
    </source>
</evidence>
<gene>
    <name evidence="1" type="ORF">SPACI_040310</name>
</gene>
<accession>A0ABZ3J729</accession>
<proteinExistence type="predicted"/>
<organism evidence="1 2">
    <name type="scientific">Sporomusa acidovorans (strain ATCC 49682 / DSM 3132 / Mol)</name>
    <dbReference type="NCBI Taxonomy" id="1123286"/>
    <lineage>
        <taxon>Bacteria</taxon>
        <taxon>Bacillati</taxon>
        <taxon>Bacillota</taxon>
        <taxon>Negativicutes</taxon>
        <taxon>Selenomonadales</taxon>
        <taxon>Sporomusaceae</taxon>
        <taxon>Sporomusa</taxon>
    </lineage>
</organism>
<name>A0ABZ3J729_SPOA4</name>